<reference evidence="2" key="1">
    <citation type="submission" date="2015-04" db="UniProtKB">
        <authorList>
            <consortium name="EnsemblPlants"/>
        </authorList>
    </citation>
    <scope>IDENTIFICATION</scope>
    <source>
        <strain evidence="2">SL10</strain>
    </source>
</reference>
<evidence type="ECO:0000256" key="1">
    <source>
        <dbReference type="SAM" id="Phobius"/>
    </source>
</evidence>
<feature type="transmembrane region" description="Helical" evidence="1">
    <location>
        <begin position="38"/>
        <end position="55"/>
    </location>
</feature>
<dbReference type="Gramene" id="ONIVA02G11560.1">
    <property type="protein sequence ID" value="ONIVA02G11560.1"/>
    <property type="gene ID" value="ONIVA02G11560"/>
</dbReference>
<keyword evidence="3" id="KW-1185">Reference proteome</keyword>
<reference evidence="2" key="2">
    <citation type="submission" date="2018-04" db="EMBL/GenBank/DDBJ databases">
        <title>OnivRS2 (Oryza nivara Reference Sequence Version 2).</title>
        <authorList>
            <person name="Zhang J."/>
            <person name="Kudrna D."/>
            <person name="Lee S."/>
            <person name="Talag J."/>
            <person name="Rajasekar S."/>
            <person name="Welchert J."/>
            <person name="Hsing Y.-I."/>
            <person name="Wing R.A."/>
        </authorList>
    </citation>
    <scope>NUCLEOTIDE SEQUENCE [LARGE SCALE GENOMIC DNA]</scope>
    <source>
        <strain evidence="2">SL10</strain>
    </source>
</reference>
<proteinExistence type="predicted"/>
<dbReference type="AlphaFoldDB" id="A0A0E0G487"/>
<organism evidence="2">
    <name type="scientific">Oryza nivara</name>
    <name type="common">Indian wild rice</name>
    <name type="synonym">Oryza sativa f. spontanea</name>
    <dbReference type="NCBI Taxonomy" id="4536"/>
    <lineage>
        <taxon>Eukaryota</taxon>
        <taxon>Viridiplantae</taxon>
        <taxon>Streptophyta</taxon>
        <taxon>Embryophyta</taxon>
        <taxon>Tracheophyta</taxon>
        <taxon>Spermatophyta</taxon>
        <taxon>Magnoliopsida</taxon>
        <taxon>Liliopsida</taxon>
        <taxon>Poales</taxon>
        <taxon>Poaceae</taxon>
        <taxon>BOP clade</taxon>
        <taxon>Oryzoideae</taxon>
        <taxon>Oryzeae</taxon>
        <taxon>Oryzinae</taxon>
        <taxon>Oryza</taxon>
    </lineage>
</organism>
<evidence type="ECO:0000313" key="2">
    <source>
        <dbReference type="EnsemblPlants" id="ONIVA02G11560.1"/>
    </source>
</evidence>
<keyword evidence="1" id="KW-0472">Membrane</keyword>
<accession>A0A0E0G487</accession>
<keyword evidence="1" id="KW-1133">Transmembrane helix</keyword>
<name>A0A0E0G487_ORYNI</name>
<sequence length="61" mass="7368">MRLSFLYYRRLAPVIKKNIVFQIYFFLLFYGTRKNTRALQWVKIILILLLLYGLAKVNLTV</sequence>
<dbReference type="Proteomes" id="UP000006591">
    <property type="component" value="Chromosome 2"/>
</dbReference>
<evidence type="ECO:0000313" key="3">
    <source>
        <dbReference type="Proteomes" id="UP000006591"/>
    </source>
</evidence>
<dbReference type="EnsemblPlants" id="ONIVA02G11560.1">
    <property type="protein sequence ID" value="ONIVA02G11560.1"/>
    <property type="gene ID" value="ONIVA02G11560"/>
</dbReference>
<protein>
    <submittedName>
        <fullName evidence="2">Uncharacterized protein</fullName>
    </submittedName>
</protein>
<dbReference type="HOGENOM" id="CLU_2926631_0_0_1"/>
<keyword evidence="1" id="KW-0812">Transmembrane</keyword>